<feature type="transmembrane region" description="Helical" evidence="1">
    <location>
        <begin position="189"/>
        <end position="214"/>
    </location>
</feature>
<keyword evidence="1" id="KW-0472">Membrane</keyword>
<protein>
    <submittedName>
        <fullName evidence="2">Uncharacterized protein</fullName>
    </submittedName>
</protein>
<name>A0ABV2NVW1_9CORY</name>
<feature type="transmembrane region" description="Helical" evidence="1">
    <location>
        <begin position="148"/>
        <end position="169"/>
    </location>
</feature>
<accession>A0ABV2NVW1</accession>
<evidence type="ECO:0000313" key="2">
    <source>
        <dbReference type="EMBL" id="MET3943725.1"/>
    </source>
</evidence>
<evidence type="ECO:0000256" key="1">
    <source>
        <dbReference type="SAM" id="Phobius"/>
    </source>
</evidence>
<sequence>MPIRSIFLSTPWHVIILLGAFCDVMIFLVRGVTFEVGGTPTEPFVITAAELVSLLFALTTVVLLSPSMPHIDLRRRRAQWLSVVRQTIGAMIVLIVSNFASSQIKVAYYLQSGTDSAVGPESELIINNSVLIFATAGILIAQWGKSLGVAATVVLWLTCNAPLVFFTNLTPWPFAVLLGEGPWFSLKHVAATGLVLTANFVVQFRTAGAGAFAIRADR</sequence>
<comment type="caution">
    <text evidence="2">The sequence shown here is derived from an EMBL/GenBank/DDBJ whole genome shotgun (WGS) entry which is preliminary data.</text>
</comment>
<gene>
    <name evidence="2" type="ORF">JOF50_000524</name>
</gene>
<keyword evidence="3" id="KW-1185">Reference proteome</keyword>
<keyword evidence="1" id="KW-0812">Transmembrane</keyword>
<dbReference type="Proteomes" id="UP001549139">
    <property type="component" value="Unassembled WGS sequence"/>
</dbReference>
<proteinExistence type="predicted"/>
<dbReference type="EMBL" id="JBEPNZ010000001">
    <property type="protein sequence ID" value="MET3943725.1"/>
    <property type="molecule type" value="Genomic_DNA"/>
</dbReference>
<evidence type="ECO:0000313" key="3">
    <source>
        <dbReference type="Proteomes" id="UP001549139"/>
    </source>
</evidence>
<feature type="transmembrane region" description="Helical" evidence="1">
    <location>
        <begin position="87"/>
        <end position="104"/>
    </location>
</feature>
<feature type="transmembrane region" description="Helical" evidence="1">
    <location>
        <begin position="44"/>
        <end position="66"/>
    </location>
</feature>
<keyword evidence="1" id="KW-1133">Transmembrane helix</keyword>
<organism evidence="2 3">
    <name type="scientific">Corynebacterium mucifaciens</name>
    <dbReference type="NCBI Taxonomy" id="57171"/>
    <lineage>
        <taxon>Bacteria</taxon>
        <taxon>Bacillati</taxon>
        <taxon>Actinomycetota</taxon>
        <taxon>Actinomycetes</taxon>
        <taxon>Mycobacteriales</taxon>
        <taxon>Corynebacteriaceae</taxon>
        <taxon>Corynebacterium</taxon>
    </lineage>
</organism>
<feature type="transmembrane region" description="Helical" evidence="1">
    <location>
        <begin position="12"/>
        <end position="32"/>
    </location>
</feature>
<reference evidence="2 3" key="1">
    <citation type="submission" date="2024-06" db="EMBL/GenBank/DDBJ databases">
        <title>Sequencing the genomes of 1000 actinobacteria strains.</title>
        <authorList>
            <person name="Klenk H.-P."/>
        </authorList>
    </citation>
    <scope>NUCLEOTIDE SEQUENCE [LARGE SCALE GENOMIC DNA]</scope>
    <source>
        <strain evidence="2 3">DSM 44265</strain>
    </source>
</reference>
<feature type="transmembrane region" description="Helical" evidence="1">
    <location>
        <begin position="124"/>
        <end position="141"/>
    </location>
</feature>